<evidence type="ECO:0000313" key="7">
    <source>
        <dbReference type="EMBL" id="SPJ33450.1"/>
    </source>
</evidence>
<dbReference type="Pfam" id="PF03852">
    <property type="entry name" value="Vsr"/>
    <property type="match status" value="1"/>
</dbReference>
<evidence type="ECO:0000256" key="6">
    <source>
        <dbReference type="PIRNR" id="PIRNR018267"/>
    </source>
</evidence>
<evidence type="ECO:0000256" key="2">
    <source>
        <dbReference type="ARBA" id="ARBA00022759"/>
    </source>
</evidence>
<dbReference type="NCBIfam" id="TIGR00632">
    <property type="entry name" value="vsr"/>
    <property type="match status" value="1"/>
</dbReference>
<keyword evidence="1 6" id="KW-0540">Nuclease</keyword>
<evidence type="ECO:0000256" key="5">
    <source>
        <dbReference type="ARBA" id="ARBA00023204"/>
    </source>
</evidence>
<evidence type="ECO:0000256" key="1">
    <source>
        <dbReference type="ARBA" id="ARBA00022722"/>
    </source>
</evidence>
<comment type="function">
    <text evidence="6">May nick specific sequences that contain T:G mispairs resulting from m5C-deamination.</text>
</comment>
<keyword evidence="3 6" id="KW-0227">DNA damage</keyword>
<dbReference type="CDD" id="cd00221">
    <property type="entry name" value="Vsr"/>
    <property type="match status" value="1"/>
</dbReference>
<name>A0A2R8CKM0_9GAMM</name>
<dbReference type="EC" id="3.1.-.-" evidence="6"/>
<keyword evidence="4 6" id="KW-0378">Hydrolase</keyword>
<dbReference type="InterPro" id="IPR011335">
    <property type="entry name" value="Restrct_endonuc-II-like"/>
</dbReference>
<dbReference type="OrthoDB" id="9801520at2"/>
<sequence length="137" mass="16297">MDNISPERRSANMRAIRSKNTSPEMVVRRLLHQMGYRFRLHRKDLPGKPDIVLPKYRTVIFVHGCFWHQHPDPDCKDARLPKSNPDYWLPKLERNRVRDLEHQIKLENEGWNVVVIWACETKLKHSPALVEKLKNTL</sequence>
<dbReference type="GO" id="GO:0006298">
    <property type="term" value="P:mismatch repair"/>
    <property type="evidence" value="ECO:0007669"/>
    <property type="project" value="UniProtKB-UniRule"/>
</dbReference>
<dbReference type="AlphaFoldDB" id="A0A2R8CKM0"/>
<keyword evidence="5 6" id="KW-0234">DNA repair</keyword>
<dbReference type="SUPFAM" id="SSF52980">
    <property type="entry name" value="Restriction endonuclease-like"/>
    <property type="match status" value="1"/>
</dbReference>
<comment type="similarity">
    <text evidence="6">Belongs to the vsr family.</text>
</comment>
<dbReference type="InterPro" id="IPR004603">
    <property type="entry name" value="DNA_mismatch_endonuc_vsr"/>
</dbReference>
<keyword evidence="2 6" id="KW-0255">Endonuclease</keyword>
<proteinExistence type="inferred from homology"/>
<dbReference type="GO" id="GO:0016787">
    <property type="term" value="F:hydrolase activity"/>
    <property type="evidence" value="ECO:0007669"/>
    <property type="project" value="UniProtKB-KW"/>
</dbReference>
<organism evidence="7 8">
    <name type="scientific">Kushneria phyllosphaerae</name>
    <dbReference type="NCBI Taxonomy" id="2100822"/>
    <lineage>
        <taxon>Bacteria</taxon>
        <taxon>Pseudomonadati</taxon>
        <taxon>Pseudomonadota</taxon>
        <taxon>Gammaproteobacteria</taxon>
        <taxon>Oceanospirillales</taxon>
        <taxon>Halomonadaceae</taxon>
        <taxon>Kushneria</taxon>
    </lineage>
</organism>
<reference evidence="8" key="1">
    <citation type="submission" date="2018-03" db="EMBL/GenBank/DDBJ databases">
        <authorList>
            <person name="Navarro De La Torre S."/>
        </authorList>
    </citation>
    <scope>NUCLEOTIDE SEQUENCE [LARGE SCALE GENOMIC DNA]</scope>
    <source>
        <strain evidence="8">EAod3</strain>
    </source>
</reference>
<evidence type="ECO:0000256" key="4">
    <source>
        <dbReference type="ARBA" id="ARBA00022801"/>
    </source>
</evidence>
<keyword evidence="8" id="KW-1185">Reference proteome</keyword>
<gene>
    <name evidence="7" type="primary">vsr</name>
    <name evidence="7" type="ORF">KSP9073_01459</name>
</gene>
<dbReference type="PIRSF" id="PIRSF018267">
    <property type="entry name" value="VSR_endonuc"/>
    <property type="match status" value="1"/>
</dbReference>
<dbReference type="Proteomes" id="UP000244934">
    <property type="component" value="Unassembled WGS sequence"/>
</dbReference>
<protein>
    <recommendedName>
        <fullName evidence="6">Very short patch repair endonuclease</fullName>
        <ecNumber evidence="6">3.1.-.-</ecNumber>
    </recommendedName>
</protein>
<dbReference type="Gene3D" id="3.40.960.10">
    <property type="entry name" value="VSR Endonuclease"/>
    <property type="match status" value="1"/>
</dbReference>
<evidence type="ECO:0000256" key="3">
    <source>
        <dbReference type="ARBA" id="ARBA00022763"/>
    </source>
</evidence>
<dbReference type="GO" id="GO:0004519">
    <property type="term" value="F:endonuclease activity"/>
    <property type="evidence" value="ECO:0007669"/>
    <property type="project" value="UniProtKB-KW"/>
</dbReference>
<accession>A0A2R8CKM0</accession>
<dbReference type="EMBL" id="ONZI01000002">
    <property type="protein sequence ID" value="SPJ33450.1"/>
    <property type="molecule type" value="Genomic_DNA"/>
</dbReference>
<evidence type="ECO:0000313" key="8">
    <source>
        <dbReference type="Proteomes" id="UP000244934"/>
    </source>
</evidence>